<gene>
    <name evidence="2" type="ORF">J2W91_003123</name>
</gene>
<keyword evidence="1" id="KW-0732">Signal</keyword>
<feature type="signal peptide" evidence="1">
    <location>
        <begin position="1"/>
        <end position="20"/>
    </location>
</feature>
<sequence>MRKIMMVMAGALLFSGCSVNQVILPKGNSVENSLESATTAPDLLLAENKNDQVAIYGRAQGDVFSSLTVQIDQASQTYSWSNVSNPSFYPVIYRGSLGTEGKDIIVIVLTKGTGTGIHESEVHVLRPDFTEIPVIDPREFVLKEIQLELHREKALRHYTLKVNEREYSYDIDDRDSSDWFEQPSVQNIIRYDVRDQELVAELPIQIAIGQYLGNAIVKYRLVNGELRPSTVELSVE</sequence>
<reference evidence="2" key="1">
    <citation type="submission" date="2023-07" db="EMBL/GenBank/DDBJ databases">
        <title>Sorghum-associated microbial communities from plants grown in Nebraska, USA.</title>
        <authorList>
            <person name="Schachtman D."/>
        </authorList>
    </citation>
    <scope>NUCLEOTIDE SEQUENCE</scope>
    <source>
        <strain evidence="2">BE80</strain>
    </source>
</reference>
<comment type="caution">
    <text evidence="2">The sequence shown here is derived from an EMBL/GenBank/DDBJ whole genome shotgun (WGS) entry which is preliminary data.</text>
</comment>
<protein>
    <submittedName>
        <fullName evidence="2">Uncharacterized protein</fullName>
    </submittedName>
</protein>
<accession>A0AAP5LPG5</accession>
<organism evidence="2 3">
    <name type="scientific">Paenibacillus amylolyticus</name>
    <dbReference type="NCBI Taxonomy" id="1451"/>
    <lineage>
        <taxon>Bacteria</taxon>
        <taxon>Bacillati</taxon>
        <taxon>Bacillota</taxon>
        <taxon>Bacilli</taxon>
        <taxon>Bacillales</taxon>
        <taxon>Paenibacillaceae</taxon>
        <taxon>Paenibacillus</taxon>
    </lineage>
</organism>
<dbReference type="AlphaFoldDB" id="A0AAP5LPG5"/>
<dbReference type="PROSITE" id="PS51257">
    <property type="entry name" value="PROKAR_LIPOPROTEIN"/>
    <property type="match status" value="1"/>
</dbReference>
<dbReference type="Proteomes" id="UP001254832">
    <property type="component" value="Unassembled WGS sequence"/>
</dbReference>
<evidence type="ECO:0000313" key="3">
    <source>
        <dbReference type="Proteomes" id="UP001254832"/>
    </source>
</evidence>
<feature type="chain" id="PRO_5043039849" evidence="1">
    <location>
        <begin position="21"/>
        <end position="236"/>
    </location>
</feature>
<dbReference type="RefSeq" id="WP_310141182.1">
    <property type="nucleotide sequence ID" value="NZ_JAVDTR010000008.1"/>
</dbReference>
<proteinExistence type="predicted"/>
<evidence type="ECO:0000313" key="2">
    <source>
        <dbReference type="EMBL" id="MDR6724655.1"/>
    </source>
</evidence>
<dbReference type="EMBL" id="JAVDTR010000008">
    <property type="protein sequence ID" value="MDR6724655.1"/>
    <property type="molecule type" value="Genomic_DNA"/>
</dbReference>
<name>A0AAP5LPG5_PAEAM</name>
<evidence type="ECO:0000256" key="1">
    <source>
        <dbReference type="SAM" id="SignalP"/>
    </source>
</evidence>